<keyword evidence="7" id="KW-0805">Transcription regulation</keyword>
<evidence type="ECO:0000256" key="4">
    <source>
        <dbReference type="ARBA" id="ARBA00022737"/>
    </source>
</evidence>
<dbReference type="InterPro" id="IPR013087">
    <property type="entry name" value="Znf_C2H2_type"/>
</dbReference>
<dbReference type="Proteomes" id="UP000694401">
    <property type="component" value="Unassembled WGS sequence"/>
</dbReference>
<evidence type="ECO:0000256" key="7">
    <source>
        <dbReference type="ARBA" id="ARBA00023015"/>
    </source>
</evidence>
<evidence type="ECO:0000256" key="6">
    <source>
        <dbReference type="ARBA" id="ARBA00022833"/>
    </source>
</evidence>
<dbReference type="FunFam" id="3.30.160.60:FF:000100">
    <property type="entry name" value="Zinc finger 45-like"/>
    <property type="match status" value="1"/>
</dbReference>
<accession>A0A8D2QVE5</accession>
<name>A0A8D2QVE5_ZOSLA</name>
<dbReference type="PANTHER" id="PTHR24409">
    <property type="entry name" value="ZINC FINGER PROTEIN 142"/>
    <property type="match status" value="1"/>
</dbReference>
<evidence type="ECO:0000256" key="3">
    <source>
        <dbReference type="ARBA" id="ARBA00022723"/>
    </source>
</evidence>
<reference evidence="12" key="2">
    <citation type="submission" date="2025-09" db="UniProtKB">
        <authorList>
            <consortium name="Ensembl"/>
        </authorList>
    </citation>
    <scope>IDENTIFICATION</scope>
</reference>
<organism evidence="12 13">
    <name type="scientific">Zosterops lateralis melanops</name>
    <dbReference type="NCBI Taxonomy" id="1220523"/>
    <lineage>
        <taxon>Eukaryota</taxon>
        <taxon>Metazoa</taxon>
        <taxon>Chordata</taxon>
        <taxon>Craniata</taxon>
        <taxon>Vertebrata</taxon>
        <taxon>Euteleostomi</taxon>
        <taxon>Archelosauria</taxon>
        <taxon>Archosauria</taxon>
        <taxon>Dinosauria</taxon>
        <taxon>Saurischia</taxon>
        <taxon>Theropoda</taxon>
        <taxon>Coelurosauria</taxon>
        <taxon>Aves</taxon>
        <taxon>Neognathae</taxon>
        <taxon>Neoaves</taxon>
        <taxon>Telluraves</taxon>
        <taxon>Australaves</taxon>
        <taxon>Passeriformes</taxon>
        <taxon>Sylvioidea</taxon>
        <taxon>Zosteropidae</taxon>
        <taxon>Zosterops</taxon>
    </lineage>
</organism>
<dbReference type="GO" id="GO:0008270">
    <property type="term" value="F:zinc ion binding"/>
    <property type="evidence" value="ECO:0007669"/>
    <property type="project" value="UniProtKB-KW"/>
</dbReference>
<evidence type="ECO:0000259" key="11">
    <source>
        <dbReference type="PROSITE" id="PS50157"/>
    </source>
</evidence>
<dbReference type="PROSITE" id="PS50157">
    <property type="entry name" value="ZINC_FINGER_C2H2_2"/>
    <property type="match status" value="5"/>
</dbReference>
<feature type="domain" description="C2H2-type" evidence="11">
    <location>
        <begin position="147"/>
        <end position="169"/>
    </location>
</feature>
<dbReference type="InterPro" id="IPR036236">
    <property type="entry name" value="Znf_C2H2_sf"/>
</dbReference>
<dbReference type="GO" id="GO:0005634">
    <property type="term" value="C:nucleus"/>
    <property type="evidence" value="ECO:0007669"/>
    <property type="project" value="UniProtKB-SubCell"/>
</dbReference>
<feature type="domain" description="C2H2-type" evidence="11">
    <location>
        <begin position="221"/>
        <end position="248"/>
    </location>
</feature>
<dbReference type="AlphaFoldDB" id="A0A8D2QVE5"/>
<evidence type="ECO:0000256" key="5">
    <source>
        <dbReference type="ARBA" id="ARBA00022771"/>
    </source>
</evidence>
<keyword evidence="9" id="KW-0539">Nucleus</keyword>
<proteinExistence type="inferred from homology"/>
<dbReference type="PROSITE" id="PS00028">
    <property type="entry name" value="ZINC_FINGER_C2H2_1"/>
    <property type="match status" value="4"/>
</dbReference>
<keyword evidence="6" id="KW-0862">Zinc</keyword>
<evidence type="ECO:0000256" key="1">
    <source>
        <dbReference type="ARBA" id="ARBA00004123"/>
    </source>
</evidence>
<keyword evidence="8" id="KW-0804">Transcription</keyword>
<feature type="domain" description="C2H2-type" evidence="11">
    <location>
        <begin position="33"/>
        <end position="61"/>
    </location>
</feature>
<sequence length="262" mass="28665">VSPVSYLSPQVSAHSPAISVPAVSTPRPTFSPHQCPQCGKRFAQSSTLRQHLQHLHLRRFPHLCPDCGLRFHRPHRLLLHRAHHTGEYPYKCPQCGLTFLLRRLLEVHLLSHRGGRAQVCQACGAAFPGEEGLREHRCAGKKKGWRFECGVCGKKTGTVTKLRAHERIHGVLEGSAVSGAVLEGSGISGTVLEASGVTRAIPEGSTVKNSTTTTRRVTKNLECDECHKSFSTETSLQVHRRIHTGDLSPVHPPEGPQEAPHG</sequence>
<feature type="domain" description="C2H2-type" evidence="11">
    <location>
        <begin position="90"/>
        <end position="117"/>
    </location>
</feature>
<dbReference type="FunFam" id="3.30.160.60:FF:000017">
    <property type="entry name" value="zinc finger protein 62 homolog"/>
    <property type="match status" value="1"/>
</dbReference>
<evidence type="ECO:0000313" key="13">
    <source>
        <dbReference type="Proteomes" id="UP000694401"/>
    </source>
</evidence>
<dbReference type="Pfam" id="PF00096">
    <property type="entry name" value="zf-C2H2"/>
    <property type="match status" value="3"/>
</dbReference>
<protein>
    <recommendedName>
        <fullName evidence="11">C2H2-type domain-containing protein</fullName>
    </recommendedName>
</protein>
<dbReference type="PANTHER" id="PTHR24409:SF295">
    <property type="entry name" value="AZ2-RELATED"/>
    <property type="match status" value="1"/>
</dbReference>
<evidence type="ECO:0000313" key="12">
    <source>
        <dbReference type="Ensembl" id="ENSZLMP00000020736.1"/>
    </source>
</evidence>
<keyword evidence="13" id="KW-1185">Reference proteome</keyword>
<reference evidence="12" key="1">
    <citation type="submission" date="2025-08" db="UniProtKB">
        <authorList>
            <consortium name="Ensembl"/>
        </authorList>
    </citation>
    <scope>IDENTIFICATION</scope>
</reference>
<keyword evidence="3" id="KW-0479">Metal-binding</keyword>
<comment type="subcellular location">
    <subcellularLocation>
        <location evidence="1">Nucleus</location>
    </subcellularLocation>
</comment>
<dbReference type="Ensembl" id="ENSZLMT00000021290.1">
    <property type="protein sequence ID" value="ENSZLMP00000020736.1"/>
    <property type="gene ID" value="ENSZLMG00000014254.1"/>
</dbReference>
<evidence type="ECO:0000256" key="10">
    <source>
        <dbReference type="PROSITE-ProRule" id="PRU00042"/>
    </source>
</evidence>
<evidence type="ECO:0000256" key="2">
    <source>
        <dbReference type="ARBA" id="ARBA00006991"/>
    </source>
</evidence>
<dbReference type="SMART" id="SM00355">
    <property type="entry name" value="ZnF_C2H2"/>
    <property type="match status" value="6"/>
</dbReference>
<dbReference type="Gene3D" id="3.30.160.60">
    <property type="entry name" value="Classic Zinc Finger"/>
    <property type="match status" value="5"/>
</dbReference>
<evidence type="ECO:0000256" key="8">
    <source>
        <dbReference type="ARBA" id="ARBA00023163"/>
    </source>
</evidence>
<feature type="domain" description="C2H2-type" evidence="11">
    <location>
        <begin position="62"/>
        <end position="89"/>
    </location>
</feature>
<comment type="similarity">
    <text evidence="2">Belongs to the krueppel C2H2-type zinc-finger protein family.</text>
</comment>
<dbReference type="SUPFAM" id="SSF57667">
    <property type="entry name" value="beta-beta-alpha zinc fingers"/>
    <property type="match status" value="3"/>
</dbReference>
<keyword evidence="4" id="KW-0677">Repeat</keyword>
<dbReference type="GO" id="GO:0000977">
    <property type="term" value="F:RNA polymerase II transcription regulatory region sequence-specific DNA binding"/>
    <property type="evidence" value="ECO:0007669"/>
    <property type="project" value="TreeGrafter"/>
</dbReference>
<keyword evidence="5 10" id="KW-0863">Zinc-finger</keyword>
<dbReference type="FunFam" id="3.30.160.60:FF:000446">
    <property type="entry name" value="Zinc finger protein"/>
    <property type="match status" value="1"/>
</dbReference>
<evidence type="ECO:0000256" key="9">
    <source>
        <dbReference type="ARBA" id="ARBA00023242"/>
    </source>
</evidence>
<dbReference type="GO" id="GO:0000981">
    <property type="term" value="F:DNA-binding transcription factor activity, RNA polymerase II-specific"/>
    <property type="evidence" value="ECO:0007669"/>
    <property type="project" value="TreeGrafter"/>
</dbReference>